<keyword evidence="6" id="KW-1185">Reference proteome</keyword>
<sequence>MVNLFEHFDTQTQALYQSLQLAGKKDLTIVLMDDGFLPEEIVTPYQFFSNYQAPDSPPRYFNEVSVPRYWEIEGDNEVAWIKDMGYRRGQIHYYPSEKRRLVSHVEWLDQHEKLQFVDYYTQHGVRFAQAVYDLRGVLIFRRYFDQEGKDVIYHNFLAGSVILNWQGQQYHFDSLLKFYQFFLEALEIDLSHFVINSLSVPFSLLYYLDHAGDDTLYWQEQCHGDIPGNMRLILDKTMTERQFSIIVTDNEEYRDIVGALTESERERVYQGGYIYHYASTNQYQPNVLTMTNTDQIHHLASIVEALPFATFHVGAVTEMSTKLTQLERYPNVRLYQAIELDTVEKLYQKCDIYLDINEAGEIINAVEKAFMYDMLILGYEETAHNRLYTAPQNLFSKDNEAADLKQALRDIHLKKRYFKVRQHYQKVHANEVSVDTFNEIHARAHQGEV</sequence>
<name>A0AAC9RVT0_9STAP</name>
<dbReference type="GO" id="GO:0017122">
    <property type="term" value="C:protein N-acetylglucosaminyltransferase complex"/>
    <property type="evidence" value="ECO:0007669"/>
    <property type="project" value="UniProtKB-UniRule"/>
</dbReference>
<dbReference type="HAMAP" id="MF_01473">
    <property type="entry name" value="GtfB"/>
    <property type="match status" value="1"/>
</dbReference>
<dbReference type="AlphaFoldDB" id="A0AAC9RVT0"/>
<keyword evidence="3 4" id="KW-0472">Membrane</keyword>
<proteinExistence type="inferred from homology"/>
<dbReference type="KEGG" id="slz:B5P37_05170"/>
<reference evidence="5 6" key="1">
    <citation type="submission" date="2017-04" db="EMBL/GenBank/DDBJ databases">
        <authorList>
            <person name="Veseli I.A."/>
            <person name="Tang C."/>
            <person name="Pombert J.-F."/>
        </authorList>
    </citation>
    <scope>NUCLEOTIDE SEQUENCE [LARGE SCALE GENOMIC DNA]</scope>
    <source>
        <strain evidence="5 6">ATCC 700373</strain>
    </source>
</reference>
<evidence type="ECO:0000256" key="1">
    <source>
        <dbReference type="ARBA" id="ARBA00004922"/>
    </source>
</evidence>
<accession>A0AAC9RVT0</accession>
<evidence type="ECO:0000256" key="3">
    <source>
        <dbReference type="ARBA" id="ARBA00023136"/>
    </source>
</evidence>
<comment type="subcellular location">
    <subcellularLocation>
        <location evidence="4">Cell membrane</location>
        <topology evidence="4">Peripheral membrane protein</topology>
    </subcellularLocation>
</comment>
<dbReference type="RefSeq" id="WP_085237230.1">
    <property type="nucleotide sequence ID" value="NZ_CP020773.1"/>
</dbReference>
<dbReference type="EMBL" id="CP020773">
    <property type="protein sequence ID" value="ARJ50752.1"/>
    <property type="molecule type" value="Genomic_DNA"/>
</dbReference>
<dbReference type="InterPro" id="IPR014268">
    <property type="entry name" value="GtfB"/>
</dbReference>
<dbReference type="GO" id="GO:0031647">
    <property type="term" value="P:regulation of protein stability"/>
    <property type="evidence" value="ECO:0007669"/>
    <property type="project" value="UniProtKB-UniRule"/>
</dbReference>
<protein>
    <recommendedName>
        <fullName evidence="4">UDP-N-acetylglucosamine--peptide N-acetylglucosaminyltransferase stabilizing protein GtfB</fullName>
    </recommendedName>
    <alternativeName>
        <fullName evidence="4">Glycosyltransferase stabilizing protein GtfB</fullName>
    </alternativeName>
</protein>
<comment type="similarity">
    <text evidence="4">Belongs to the GtfB family.</text>
</comment>
<comment type="pathway">
    <text evidence="1 4">Protein modification; protein glycosylation.</text>
</comment>
<evidence type="ECO:0000313" key="5">
    <source>
        <dbReference type="EMBL" id="ARJ50752.1"/>
    </source>
</evidence>
<dbReference type="NCBIfam" id="TIGR02919">
    <property type="entry name" value="accessory Sec system glycosylation chaperone GtfB"/>
    <property type="match status" value="1"/>
</dbReference>
<evidence type="ECO:0000313" key="6">
    <source>
        <dbReference type="Proteomes" id="UP000242864"/>
    </source>
</evidence>
<gene>
    <name evidence="4" type="primary">gtfB</name>
    <name evidence="5" type="ORF">B5P37_05170</name>
</gene>
<dbReference type="GO" id="GO:0005886">
    <property type="term" value="C:plasma membrane"/>
    <property type="evidence" value="ECO:0007669"/>
    <property type="project" value="UniProtKB-SubCell"/>
</dbReference>
<keyword evidence="2 4" id="KW-1003">Cell membrane</keyword>
<dbReference type="Proteomes" id="UP000242864">
    <property type="component" value="Chromosome"/>
</dbReference>
<organism evidence="5 6">
    <name type="scientific">Staphylococcus lutrae</name>
    <dbReference type="NCBI Taxonomy" id="155085"/>
    <lineage>
        <taxon>Bacteria</taxon>
        <taxon>Bacillati</taxon>
        <taxon>Bacillota</taxon>
        <taxon>Bacilli</taxon>
        <taxon>Bacillales</taxon>
        <taxon>Staphylococcaceae</taxon>
        <taxon>Staphylococcus</taxon>
    </lineage>
</organism>
<comment type="function">
    <text evidence="4">Required for polymorphic O-glycosylation of the serine-rich repeat protein in this bacteria. A stabilizing protein that is part of the accessory SecA2/SecY2 system specifically required to export serine-rich repeat cell wall proteins usually encoded upstream in the same operon. The GtfA-GtfB complex adds GlcNAc from UDP-GlcNAc to the substrate protein, attaching the first sugar residue. Stabilizes the glycosylation activity of GtfA. Has no N-acetylglucosaminyl transferase activity on its own.</text>
</comment>
<evidence type="ECO:0000256" key="4">
    <source>
        <dbReference type="HAMAP-Rule" id="MF_01473"/>
    </source>
</evidence>
<evidence type="ECO:0000256" key="2">
    <source>
        <dbReference type="ARBA" id="ARBA00022475"/>
    </source>
</evidence>
<comment type="subunit">
    <text evidence="4">Forms a heterotetramer with 2 subunits each of GtfA and GtfB. Part of the accessory SecA2/SecY2 protein translocation apparatus.</text>
</comment>